<evidence type="ECO:0000313" key="9">
    <source>
        <dbReference type="Proteomes" id="UP000568380"/>
    </source>
</evidence>
<name>A0A7W8A9F7_9ACTN</name>
<keyword evidence="3" id="KW-0285">Flavoprotein</keyword>
<dbReference type="Pfam" id="PF07992">
    <property type="entry name" value="Pyr_redox_2"/>
    <property type="match status" value="1"/>
</dbReference>
<dbReference type="PRINTS" id="PR00368">
    <property type="entry name" value="FADPNR"/>
</dbReference>
<dbReference type="InterPro" id="IPR023753">
    <property type="entry name" value="FAD/NAD-binding_dom"/>
</dbReference>
<dbReference type="SUPFAM" id="SSF51905">
    <property type="entry name" value="FAD/NAD(P)-binding domain"/>
    <property type="match status" value="1"/>
</dbReference>
<comment type="caution">
    <text evidence="8">The sequence shown here is derived from an EMBL/GenBank/DDBJ whole genome shotgun (WGS) entry which is preliminary data.</text>
</comment>
<sequence>MMPQRPRVVVVGAGFAGLGATKTLAKTGALVTLVDRNPYSTFQPLLYQVATAGLGASDVTYPIRTFAAKWPNVRTRQAALTKVLPDERRVEFEDGSGLDYDYLVLATGVTTNWLGIDGARENALPIYSLRDAAALRDRLGRLLEDTALGRRKSTHVVVVGAGATGVEMAGTLAELRRRTLPLTHPEIKPGQTSVTLVERFDYVLSPYKARLRNAAAAALRKRGVKLRLGCTVAAVEPDAVVLNDGTRLPSDLTVWALGVTAPTQVADWGLPQGSGGRVSLTEALNVPEHPEIFVAGDLSGPPTSQPQLAQPAIQMGAHVGRQIAAAMRGEPARPFSYDDPGIMATVGKAQAVLQLPNGLTMHGLPAWLVWIFVHLAYLLGGRNRASVLLNFLWRYAGPRRSATSVSQ</sequence>
<feature type="domain" description="FAD/NAD(P)-binding" evidence="7">
    <location>
        <begin position="7"/>
        <end position="316"/>
    </location>
</feature>
<evidence type="ECO:0000313" key="8">
    <source>
        <dbReference type="EMBL" id="MBB5082005.1"/>
    </source>
</evidence>
<evidence type="ECO:0000256" key="4">
    <source>
        <dbReference type="ARBA" id="ARBA00022827"/>
    </source>
</evidence>
<evidence type="ECO:0000256" key="5">
    <source>
        <dbReference type="ARBA" id="ARBA00023002"/>
    </source>
</evidence>
<evidence type="ECO:0000259" key="7">
    <source>
        <dbReference type="Pfam" id="PF07992"/>
    </source>
</evidence>
<organism evidence="8 9">
    <name type="scientific">Nonomuraea endophytica</name>
    <dbReference type="NCBI Taxonomy" id="714136"/>
    <lineage>
        <taxon>Bacteria</taxon>
        <taxon>Bacillati</taxon>
        <taxon>Actinomycetota</taxon>
        <taxon>Actinomycetes</taxon>
        <taxon>Streptosporangiales</taxon>
        <taxon>Streptosporangiaceae</taxon>
        <taxon>Nonomuraea</taxon>
    </lineage>
</organism>
<comment type="cofactor">
    <cofactor evidence="1">
        <name>FAD</name>
        <dbReference type="ChEBI" id="CHEBI:57692"/>
    </cofactor>
</comment>
<proteinExistence type="inferred from homology"/>
<reference evidence="8 9" key="1">
    <citation type="submission" date="2020-08" db="EMBL/GenBank/DDBJ databases">
        <title>Genomic Encyclopedia of Type Strains, Phase IV (KMG-IV): sequencing the most valuable type-strain genomes for metagenomic binning, comparative biology and taxonomic classification.</title>
        <authorList>
            <person name="Goeker M."/>
        </authorList>
    </citation>
    <scope>NUCLEOTIDE SEQUENCE [LARGE SCALE GENOMIC DNA]</scope>
    <source>
        <strain evidence="8 9">DSM 45385</strain>
    </source>
</reference>
<keyword evidence="9" id="KW-1185">Reference proteome</keyword>
<evidence type="ECO:0000256" key="6">
    <source>
        <dbReference type="SAM" id="Phobius"/>
    </source>
</evidence>
<comment type="similarity">
    <text evidence="2">Belongs to the NADH dehydrogenase family.</text>
</comment>
<dbReference type="EMBL" id="JACHIN010000012">
    <property type="protein sequence ID" value="MBB5082005.1"/>
    <property type="molecule type" value="Genomic_DNA"/>
</dbReference>
<dbReference type="GO" id="GO:0003955">
    <property type="term" value="F:NAD(P)H dehydrogenase (quinone) activity"/>
    <property type="evidence" value="ECO:0007669"/>
    <property type="project" value="TreeGrafter"/>
</dbReference>
<protein>
    <submittedName>
        <fullName evidence="8">NADH dehydrogenase</fullName>
        <ecNumber evidence="8">1.6.99.3</ecNumber>
    </submittedName>
</protein>
<dbReference type="InterPro" id="IPR036188">
    <property type="entry name" value="FAD/NAD-bd_sf"/>
</dbReference>
<accession>A0A7W8A9F7</accession>
<dbReference type="Gene3D" id="3.50.50.100">
    <property type="match status" value="1"/>
</dbReference>
<keyword evidence="6" id="KW-1133">Transmembrane helix</keyword>
<keyword evidence="6" id="KW-0472">Membrane</keyword>
<evidence type="ECO:0000256" key="3">
    <source>
        <dbReference type="ARBA" id="ARBA00022630"/>
    </source>
</evidence>
<gene>
    <name evidence="8" type="ORF">HNR40_007500</name>
</gene>
<dbReference type="GO" id="GO:0019646">
    <property type="term" value="P:aerobic electron transport chain"/>
    <property type="evidence" value="ECO:0007669"/>
    <property type="project" value="TreeGrafter"/>
</dbReference>
<dbReference type="EC" id="1.6.99.3" evidence="8"/>
<dbReference type="RefSeq" id="WP_184969850.1">
    <property type="nucleotide sequence ID" value="NZ_JACHIN010000012.1"/>
</dbReference>
<dbReference type="PANTHER" id="PTHR42913:SF3">
    <property type="entry name" value="64 KDA MITOCHONDRIAL NADH DEHYDROGENASE (EUROFUNG)"/>
    <property type="match status" value="1"/>
</dbReference>
<evidence type="ECO:0000256" key="1">
    <source>
        <dbReference type="ARBA" id="ARBA00001974"/>
    </source>
</evidence>
<dbReference type="Proteomes" id="UP000568380">
    <property type="component" value="Unassembled WGS sequence"/>
</dbReference>
<dbReference type="InterPro" id="IPR051169">
    <property type="entry name" value="NADH-Q_oxidoreductase"/>
</dbReference>
<keyword evidence="6" id="KW-0812">Transmembrane</keyword>
<dbReference type="PRINTS" id="PR00411">
    <property type="entry name" value="PNDRDTASEI"/>
</dbReference>
<dbReference type="PANTHER" id="PTHR42913">
    <property type="entry name" value="APOPTOSIS-INDUCING FACTOR 1"/>
    <property type="match status" value="1"/>
</dbReference>
<dbReference type="AlphaFoldDB" id="A0A7W8A9F7"/>
<keyword evidence="5 8" id="KW-0560">Oxidoreductase</keyword>
<feature type="transmembrane region" description="Helical" evidence="6">
    <location>
        <begin position="359"/>
        <end position="379"/>
    </location>
</feature>
<evidence type="ECO:0000256" key="2">
    <source>
        <dbReference type="ARBA" id="ARBA00005272"/>
    </source>
</evidence>
<keyword evidence="4" id="KW-0274">FAD</keyword>